<proteinExistence type="predicted"/>
<comment type="caution">
    <text evidence="1">The sequence shown here is derived from an EMBL/GenBank/DDBJ whole genome shotgun (WGS) entry which is preliminary data.</text>
</comment>
<reference evidence="1" key="1">
    <citation type="submission" date="2023-07" db="EMBL/GenBank/DDBJ databases">
        <title>Sorghum-associated microbial communities from plants grown in Nebraska, USA.</title>
        <authorList>
            <person name="Schachtman D."/>
        </authorList>
    </citation>
    <scope>NUCLEOTIDE SEQUENCE</scope>
    <source>
        <strain evidence="1">2697</strain>
    </source>
</reference>
<keyword evidence="2" id="KW-1185">Reference proteome</keyword>
<protein>
    <submittedName>
        <fullName evidence="1">Uncharacterized protein</fullName>
    </submittedName>
</protein>
<gene>
    <name evidence="1" type="ORF">J2X78_000294</name>
</gene>
<dbReference type="Proteomes" id="UP001246858">
    <property type="component" value="Unassembled WGS sequence"/>
</dbReference>
<sequence length="31" mass="3603">MVKLIPLLSVCLLLLAGIWYLVKEAYIVIKW</sequence>
<accession>A0ACC6KRC3</accession>
<dbReference type="EMBL" id="JAVDTF010000001">
    <property type="protein sequence ID" value="MDR6781742.1"/>
    <property type="molecule type" value="Genomic_DNA"/>
</dbReference>
<organism evidence="1 2">
    <name type="scientific">Pedobacter africanus</name>
    <dbReference type="NCBI Taxonomy" id="151894"/>
    <lineage>
        <taxon>Bacteria</taxon>
        <taxon>Pseudomonadati</taxon>
        <taxon>Bacteroidota</taxon>
        <taxon>Sphingobacteriia</taxon>
        <taxon>Sphingobacteriales</taxon>
        <taxon>Sphingobacteriaceae</taxon>
        <taxon>Pedobacter</taxon>
    </lineage>
</organism>
<evidence type="ECO:0000313" key="2">
    <source>
        <dbReference type="Proteomes" id="UP001246858"/>
    </source>
</evidence>
<evidence type="ECO:0000313" key="1">
    <source>
        <dbReference type="EMBL" id="MDR6781742.1"/>
    </source>
</evidence>
<name>A0ACC6KRC3_9SPHI</name>